<reference evidence="3" key="2">
    <citation type="submission" date="2025-08" db="UniProtKB">
        <authorList>
            <consortium name="RefSeq"/>
        </authorList>
    </citation>
    <scope>IDENTIFICATION</scope>
    <source>
        <tissue evidence="3">Leaf</tissue>
    </source>
</reference>
<accession>A0ABM0TU17</accession>
<evidence type="ECO:0000259" key="1">
    <source>
        <dbReference type="Pfam" id="PF12776"/>
    </source>
</evidence>
<feature type="domain" description="Myb/SANT-like" evidence="1">
    <location>
        <begin position="63"/>
        <end position="154"/>
    </location>
</feature>
<proteinExistence type="predicted"/>
<organism evidence="2 3">
    <name type="scientific">Camelina sativa</name>
    <name type="common">False flax</name>
    <name type="synonym">Myagrum sativum</name>
    <dbReference type="NCBI Taxonomy" id="90675"/>
    <lineage>
        <taxon>Eukaryota</taxon>
        <taxon>Viridiplantae</taxon>
        <taxon>Streptophyta</taxon>
        <taxon>Embryophyta</taxon>
        <taxon>Tracheophyta</taxon>
        <taxon>Spermatophyta</taxon>
        <taxon>Magnoliopsida</taxon>
        <taxon>eudicotyledons</taxon>
        <taxon>Gunneridae</taxon>
        <taxon>Pentapetalae</taxon>
        <taxon>rosids</taxon>
        <taxon>malvids</taxon>
        <taxon>Brassicales</taxon>
        <taxon>Brassicaceae</taxon>
        <taxon>Camelineae</taxon>
        <taxon>Camelina</taxon>
    </lineage>
</organism>
<evidence type="ECO:0000313" key="2">
    <source>
        <dbReference type="Proteomes" id="UP000694864"/>
    </source>
</evidence>
<dbReference type="PANTHER" id="PTHR47851:SF1">
    <property type="entry name" value="OS06G0588700 PROTEIN"/>
    <property type="match status" value="1"/>
</dbReference>
<protein>
    <submittedName>
        <fullName evidence="3">L10-interacting MYB domain-containing protein-like</fullName>
    </submittedName>
</protein>
<dbReference type="Pfam" id="PF12776">
    <property type="entry name" value="Myb_DNA-bind_3"/>
    <property type="match status" value="1"/>
</dbReference>
<dbReference type="RefSeq" id="XP_010431415.1">
    <property type="nucleotide sequence ID" value="XM_010433113.1"/>
</dbReference>
<dbReference type="PANTHER" id="PTHR47851">
    <property type="entry name" value="OS06G0588700 PROTEIN-RELATED"/>
    <property type="match status" value="1"/>
</dbReference>
<dbReference type="GeneID" id="104715732"/>
<sequence length="216" mass="25187">MNETSFIELLPLKHLIVVACFFEFKRHKEKIMTSIPGTDFDYLFALLVVEVSLSLVTGQNLIWSDEETRLYLELRLEENLKGNIRKHIVNEVGRQTIISKFYDTFGEKHTWIKFRNKFNTCKKQYSGFKKLTHRTGMSYHPNGSIDMSDDWWDERYKEWPGARKIKDKPMPNADLMEQMLGSIHITGAEGWSAQQGESHLDNNMMLDEDEAASEST</sequence>
<gene>
    <name evidence="3" type="primary">LOC104715732</name>
</gene>
<reference evidence="2" key="1">
    <citation type="journal article" date="2014" name="Nat. Commun.">
        <title>The emerging biofuel crop Camelina sativa retains a highly undifferentiated hexaploid genome structure.</title>
        <authorList>
            <person name="Kagale S."/>
            <person name="Koh C."/>
            <person name="Nixon J."/>
            <person name="Bollina V."/>
            <person name="Clarke W.E."/>
            <person name="Tuteja R."/>
            <person name="Spillane C."/>
            <person name="Robinson S.J."/>
            <person name="Links M.G."/>
            <person name="Clarke C."/>
            <person name="Higgins E.E."/>
            <person name="Huebert T."/>
            <person name="Sharpe A.G."/>
            <person name="Parkin I.A."/>
        </authorList>
    </citation>
    <scope>NUCLEOTIDE SEQUENCE [LARGE SCALE GENOMIC DNA]</scope>
    <source>
        <strain evidence="2">cv. DH55</strain>
    </source>
</reference>
<dbReference type="Proteomes" id="UP000694864">
    <property type="component" value="Chromosome 9"/>
</dbReference>
<name>A0ABM0TU17_CAMSA</name>
<dbReference type="InterPro" id="IPR024752">
    <property type="entry name" value="Myb/SANT-like_dom"/>
</dbReference>
<keyword evidence="2" id="KW-1185">Reference proteome</keyword>
<evidence type="ECO:0000313" key="3">
    <source>
        <dbReference type="RefSeq" id="XP_010431415.1"/>
    </source>
</evidence>